<comment type="similarity">
    <text evidence="1 2">Belongs to the small heat shock protein (HSP20) family.</text>
</comment>
<protein>
    <recommendedName>
        <fullName evidence="3">SHSP domain-containing protein</fullName>
    </recommendedName>
</protein>
<dbReference type="CDD" id="cd06464">
    <property type="entry name" value="ACD_sHsps-like"/>
    <property type="match status" value="1"/>
</dbReference>
<dbReference type="Gene3D" id="2.60.40.790">
    <property type="match status" value="1"/>
</dbReference>
<accession>A0A0L0UP20</accession>
<organism evidence="4 5">
    <name type="scientific">Puccinia striiformis f. sp. tritici PST-78</name>
    <dbReference type="NCBI Taxonomy" id="1165861"/>
    <lineage>
        <taxon>Eukaryota</taxon>
        <taxon>Fungi</taxon>
        <taxon>Dikarya</taxon>
        <taxon>Basidiomycota</taxon>
        <taxon>Pucciniomycotina</taxon>
        <taxon>Pucciniomycetes</taxon>
        <taxon>Pucciniales</taxon>
        <taxon>Pucciniaceae</taxon>
        <taxon>Puccinia</taxon>
    </lineage>
</organism>
<keyword evidence="5" id="KW-1185">Reference proteome</keyword>
<proteinExistence type="inferred from homology"/>
<dbReference type="SUPFAM" id="SSF49764">
    <property type="entry name" value="HSP20-like chaperones"/>
    <property type="match status" value="1"/>
</dbReference>
<name>A0A0L0UP20_9BASI</name>
<dbReference type="Proteomes" id="UP000054564">
    <property type="component" value="Unassembled WGS sequence"/>
</dbReference>
<feature type="non-terminal residue" evidence="4">
    <location>
        <position position="1"/>
    </location>
</feature>
<dbReference type="PROSITE" id="PS01031">
    <property type="entry name" value="SHSP"/>
    <property type="match status" value="1"/>
</dbReference>
<dbReference type="InterPro" id="IPR002068">
    <property type="entry name" value="A-crystallin/Hsp20_dom"/>
</dbReference>
<gene>
    <name evidence="4" type="ORF">PSTG_18102</name>
</gene>
<feature type="non-terminal residue" evidence="4">
    <location>
        <position position="56"/>
    </location>
</feature>
<dbReference type="EMBL" id="AJIL01001736">
    <property type="protein sequence ID" value="KNE88494.1"/>
    <property type="molecule type" value="Genomic_DNA"/>
</dbReference>
<feature type="domain" description="SHSP" evidence="3">
    <location>
        <begin position="1"/>
        <end position="56"/>
    </location>
</feature>
<evidence type="ECO:0000259" key="3">
    <source>
        <dbReference type="PROSITE" id="PS01031"/>
    </source>
</evidence>
<evidence type="ECO:0000256" key="2">
    <source>
        <dbReference type="RuleBase" id="RU003616"/>
    </source>
</evidence>
<evidence type="ECO:0000313" key="5">
    <source>
        <dbReference type="Proteomes" id="UP000054564"/>
    </source>
</evidence>
<evidence type="ECO:0000313" key="4">
    <source>
        <dbReference type="EMBL" id="KNE88494.1"/>
    </source>
</evidence>
<comment type="caution">
    <text evidence="4">The sequence shown here is derived from an EMBL/GenBank/DDBJ whole genome shotgun (WGS) entry which is preliminary data.</text>
</comment>
<evidence type="ECO:0000256" key="1">
    <source>
        <dbReference type="PROSITE-ProRule" id="PRU00285"/>
    </source>
</evidence>
<dbReference type="InterPro" id="IPR008978">
    <property type="entry name" value="HSP20-like_chaperone"/>
</dbReference>
<reference evidence="5" key="1">
    <citation type="submission" date="2014-03" db="EMBL/GenBank/DDBJ databases">
        <title>The Genome Sequence of Puccinia striiformis f. sp. tritici PST-78.</title>
        <authorList>
            <consortium name="The Broad Institute Genome Sequencing Platform"/>
            <person name="Cuomo C."/>
            <person name="Hulbert S."/>
            <person name="Chen X."/>
            <person name="Walker B."/>
            <person name="Young S.K."/>
            <person name="Zeng Q."/>
            <person name="Gargeya S."/>
            <person name="Fitzgerald M."/>
            <person name="Haas B."/>
            <person name="Abouelleil A."/>
            <person name="Alvarado L."/>
            <person name="Arachchi H.M."/>
            <person name="Berlin A.M."/>
            <person name="Chapman S.B."/>
            <person name="Goldberg J."/>
            <person name="Griggs A."/>
            <person name="Gujja S."/>
            <person name="Hansen M."/>
            <person name="Howarth C."/>
            <person name="Imamovic A."/>
            <person name="Larimer J."/>
            <person name="McCowan C."/>
            <person name="Montmayeur A."/>
            <person name="Murphy C."/>
            <person name="Neiman D."/>
            <person name="Pearson M."/>
            <person name="Priest M."/>
            <person name="Roberts A."/>
            <person name="Saif S."/>
            <person name="Shea T."/>
            <person name="Sisk P."/>
            <person name="Sykes S."/>
            <person name="Wortman J."/>
            <person name="Nusbaum C."/>
            <person name="Birren B."/>
        </authorList>
    </citation>
    <scope>NUCLEOTIDE SEQUENCE [LARGE SCALE GENOMIC DNA]</scope>
    <source>
        <strain evidence="5">race PST-78</strain>
    </source>
</reference>
<dbReference type="Pfam" id="PF00011">
    <property type="entry name" value="HSP20"/>
    <property type="match status" value="1"/>
</dbReference>
<dbReference type="AlphaFoldDB" id="A0A0L0UP20"/>
<sequence length="56" mass="6532">IELPGVLQENIDLKINNNVLTIEAKKEDVNEKKNKNYHIQERYYGSFSRSINLPSN</sequence>